<gene>
    <name evidence="3" type="ORF">ACFSUQ_05220</name>
</gene>
<accession>A0ABW5RHY5</accession>
<protein>
    <submittedName>
        <fullName evidence="3">Alpha/beta hydrolase</fullName>
    </submittedName>
</protein>
<dbReference type="EMBL" id="JBHUNF010000003">
    <property type="protein sequence ID" value="MFD2674701.1"/>
    <property type="molecule type" value="Genomic_DNA"/>
</dbReference>
<dbReference type="SUPFAM" id="SSF53474">
    <property type="entry name" value="alpha/beta-Hydrolases"/>
    <property type="match status" value="1"/>
</dbReference>
<sequence>MVTWSNILMWRASELDRAGMELKTNRANVLNASIQLNGASGAIASDGDTVRKMKSWFSHRVGELAKVEASLTYAIEATSTAQEGVECCKQDAEACEQTASVQELVIEGGAGNVSVSPGRLARIEAYLPNFPELYMAESMEAERQRSALEQRTHAVLDDARRVDTGYSASLSSVEAGDIEPSMSASGPINASMTPKEAAAAWSALSQDEKDRLIAEDPDLIMGLDGIDGASRDKAARLSLDNQIRMARERLDNSAAHDALLTAQEHERNGNPYQAGLAYQRFEELAAEEFGSIEKYNDAVRHRDSVTKFKDELNSRSDTSLLYYALDKDGIEIDRAIVATGDIDNAAYINTFVPGMNTDIDENFFGYVDANENLRNVAAANHGIDKSDIATITYLDYEPPTTLELAGDVADPTARAREGAGNLTNFLEGVSASRAYNATNPEPHMTLMGHSYGSTTAGMAATQVDNDVVDDLAMFGSPGAGASDIREYNLDSGTAHVSAVPSKDAIQGIGGNIALGADILNATKDDIKIETDTTGRHPKYNVDISGASDYADEFGINPSDMDGINELSDDASLTVTGGTENKPGLLKQAFDFVNPISRVNPISEHGAYLPNPNNPDQFTWDGEQQGKQNDLRGTVRSPIIDDLAGVVVDKDRK</sequence>
<organism evidence="3 4">
    <name type="scientific">Gulosibacter bifidus</name>
    <dbReference type="NCBI Taxonomy" id="272239"/>
    <lineage>
        <taxon>Bacteria</taxon>
        <taxon>Bacillati</taxon>
        <taxon>Actinomycetota</taxon>
        <taxon>Actinomycetes</taxon>
        <taxon>Micrococcales</taxon>
        <taxon>Microbacteriaceae</taxon>
        <taxon>Gulosibacter</taxon>
    </lineage>
</organism>
<keyword evidence="3" id="KW-0378">Hydrolase</keyword>
<keyword evidence="4" id="KW-1185">Reference proteome</keyword>
<dbReference type="Pfam" id="PF06259">
    <property type="entry name" value="Abhydrolase_8"/>
    <property type="match status" value="1"/>
</dbReference>
<dbReference type="RefSeq" id="WP_066055876.1">
    <property type="nucleotide sequence ID" value="NZ_JBHUNF010000003.1"/>
</dbReference>
<reference evidence="4" key="1">
    <citation type="journal article" date="2019" name="Int. J. Syst. Evol. Microbiol.">
        <title>The Global Catalogue of Microorganisms (GCM) 10K type strain sequencing project: providing services to taxonomists for standard genome sequencing and annotation.</title>
        <authorList>
            <consortium name="The Broad Institute Genomics Platform"/>
            <consortium name="The Broad Institute Genome Sequencing Center for Infectious Disease"/>
            <person name="Wu L."/>
            <person name="Ma J."/>
        </authorList>
    </citation>
    <scope>NUCLEOTIDE SEQUENCE [LARGE SCALE GENOMIC DNA]</scope>
    <source>
        <strain evidence="4">TISTR 1511</strain>
    </source>
</reference>
<dbReference type="Proteomes" id="UP001597453">
    <property type="component" value="Unassembled WGS sequence"/>
</dbReference>
<feature type="region of interest" description="Disordered" evidence="1">
    <location>
        <begin position="603"/>
        <end position="634"/>
    </location>
</feature>
<dbReference type="InterPro" id="IPR029058">
    <property type="entry name" value="AB_hydrolase_fold"/>
</dbReference>
<evidence type="ECO:0000313" key="3">
    <source>
        <dbReference type="EMBL" id="MFD2674701.1"/>
    </source>
</evidence>
<feature type="domain" description="DUF1023" evidence="2">
    <location>
        <begin position="332"/>
        <end position="505"/>
    </location>
</feature>
<dbReference type="InterPro" id="IPR010427">
    <property type="entry name" value="DUF1023"/>
</dbReference>
<evidence type="ECO:0000259" key="2">
    <source>
        <dbReference type="Pfam" id="PF06259"/>
    </source>
</evidence>
<dbReference type="GO" id="GO:0016787">
    <property type="term" value="F:hydrolase activity"/>
    <property type="evidence" value="ECO:0007669"/>
    <property type="project" value="UniProtKB-KW"/>
</dbReference>
<name>A0ABW5RHY5_9MICO</name>
<evidence type="ECO:0000256" key="1">
    <source>
        <dbReference type="SAM" id="MobiDB-lite"/>
    </source>
</evidence>
<proteinExistence type="predicted"/>
<comment type="caution">
    <text evidence="3">The sequence shown here is derived from an EMBL/GenBank/DDBJ whole genome shotgun (WGS) entry which is preliminary data.</text>
</comment>
<evidence type="ECO:0000313" key="4">
    <source>
        <dbReference type="Proteomes" id="UP001597453"/>
    </source>
</evidence>